<accession>A0A2T3KMF1</accession>
<organism evidence="1 2">
    <name type="scientific">Photobacterium kishitanii</name>
    <dbReference type="NCBI Taxonomy" id="318456"/>
    <lineage>
        <taxon>Bacteria</taxon>
        <taxon>Pseudomonadati</taxon>
        <taxon>Pseudomonadota</taxon>
        <taxon>Gammaproteobacteria</taxon>
        <taxon>Vibrionales</taxon>
        <taxon>Vibrionaceae</taxon>
        <taxon>Photobacterium</taxon>
    </lineage>
</organism>
<dbReference type="Proteomes" id="UP000241426">
    <property type="component" value="Unassembled WGS sequence"/>
</dbReference>
<evidence type="ECO:0000313" key="2">
    <source>
        <dbReference type="Proteomes" id="UP000241426"/>
    </source>
</evidence>
<reference evidence="1 2" key="1">
    <citation type="submission" date="2018-01" db="EMBL/GenBank/DDBJ databases">
        <title>Whole genome sequencing of Histamine producing bacteria.</title>
        <authorList>
            <person name="Butler K."/>
        </authorList>
    </citation>
    <scope>NUCLEOTIDE SEQUENCE [LARGE SCALE GENOMIC DNA]</scope>
    <source>
        <strain evidence="1 2">FS-7.2</strain>
    </source>
</reference>
<evidence type="ECO:0008006" key="3">
    <source>
        <dbReference type="Google" id="ProtNLM"/>
    </source>
</evidence>
<proteinExistence type="predicted"/>
<dbReference type="AlphaFoldDB" id="A0A2T3KMF1"/>
<name>A0A2T3KMF1_9GAMM</name>
<evidence type="ECO:0000313" key="1">
    <source>
        <dbReference type="EMBL" id="PSV00976.1"/>
    </source>
</evidence>
<dbReference type="EMBL" id="PYNF01000002">
    <property type="protein sequence ID" value="PSV00976.1"/>
    <property type="molecule type" value="Genomic_DNA"/>
</dbReference>
<dbReference type="RefSeq" id="WP_107288704.1">
    <property type="nucleotide sequence ID" value="NZ_PYNF01000002.1"/>
</dbReference>
<dbReference type="InterPro" id="IPR027417">
    <property type="entry name" value="P-loop_NTPase"/>
</dbReference>
<dbReference type="SUPFAM" id="SSF52540">
    <property type="entry name" value="P-loop containing nucleoside triphosphate hydrolases"/>
    <property type="match status" value="1"/>
</dbReference>
<dbReference type="Gene3D" id="3.40.50.300">
    <property type="entry name" value="P-loop containing nucleotide triphosphate hydrolases"/>
    <property type="match status" value="1"/>
</dbReference>
<comment type="caution">
    <text evidence="1">The sequence shown here is derived from an EMBL/GenBank/DDBJ whole genome shotgun (WGS) entry which is preliminary data.</text>
</comment>
<sequence length="224" mass="26010">MLHKAESLNSTITELQRCDFSNIDRSSAELWITSVCVKKGLDKRETRCAIEHLLPAKKMPKFIVMGHKQHGKDSFCEYLRDNYGVTFASSSYTALEVFLFESIKGQFGYKTIDEAYEDRDNHRELYFNKISKFNEDNGLDTLGKIIFKNKDGYCGIRNRKEFVALKNANEFNISIWIDASERLEPENGSSNELTKNDADIVITNNTTRKDFQEKIERFYHLFAK</sequence>
<protein>
    <recommendedName>
        <fullName evidence="3">Deoxynucleotide monophosphate kinase</fullName>
    </recommendedName>
</protein>
<gene>
    <name evidence="1" type="ORF">C9J27_02825</name>
</gene>